<dbReference type="RefSeq" id="WP_039142997.1">
    <property type="nucleotide sequence ID" value="NZ_JSVC01000024.1"/>
</dbReference>
<dbReference type="Proteomes" id="UP000031408">
    <property type="component" value="Unassembled WGS sequence"/>
</dbReference>
<dbReference type="STRING" id="1349421.OI18_19635"/>
<dbReference type="EMBL" id="JSVC01000024">
    <property type="protein sequence ID" value="KIC92968.1"/>
    <property type="molecule type" value="Genomic_DNA"/>
</dbReference>
<dbReference type="OrthoDB" id="672320at2"/>
<comment type="caution">
    <text evidence="1">The sequence shown here is derived from an EMBL/GenBank/DDBJ whole genome shotgun (WGS) entry which is preliminary data.</text>
</comment>
<proteinExistence type="predicted"/>
<sequence>MTKAGKPSIDIINTVLEDCIIAYPVSSFIISLYKHYLKWGTLSKKQLIGLHAKASQIEGIAPGKLAAIETIIKRMPDKVKPVEITRSPVVTKDSSIGETLERLLAAYPNHKRGLFLQSKFQLNESFSPEEMADIKRLKQMLDKK</sequence>
<accession>A0A0C1LBS1</accession>
<evidence type="ECO:0000313" key="1">
    <source>
        <dbReference type="EMBL" id="KIC92968.1"/>
    </source>
</evidence>
<reference evidence="1 2" key="1">
    <citation type="submission" date="2014-11" db="EMBL/GenBank/DDBJ databases">
        <title>Genome sequence of Flavihumibacter solisilvae 3-3.</title>
        <authorList>
            <person name="Zhou G."/>
            <person name="Li M."/>
            <person name="Wang G."/>
        </authorList>
    </citation>
    <scope>NUCLEOTIDE SEQUENCE [LARGE SCALE GENOMIC DNA]</scope>
    <source>
        <strain evidence="1 2">3-3</strain>
    </source>
</reference>
<keyword evidence="2" id="KW-1185">Reference proteome</keyword>
<gene>
    <name evidence="1" type="ORF">OI18_19635</name>
</gene>
<name>A0A0C1LBS1_9BACT</name>
<organism evidence="1 2">
    <name type="scientific">Flavihumibacter solisilvae</name>
    <dbReference type="NCBI Taxonomy" id="1349421"/>
    <lineage>
        <taxon>Bacteria</taxon>
        <taxon>Pseudomonadati</taxon>
        <taxon>Bacteroidota</taxon>
        <taxon>Chitinophagia</taxon>
        <taxon>Chitinophagales</taxon>
        <taxon>Chitinophagaceae</taxon>
        <taxon>Flavihumibacter</taxon>
    </lineage>
</organism>
<evidence type="ECO:0000313" key="2">
    <source>
        <dbReference type="Proteomes" id="UP000031408"/>
    </source>
</evidence>
<dbReference type="AlphaFoldDB" id="A0A0C1LBS1"/>
<protein>
    <submittedName>
        <fullName evidence="1">Uncharacterized protein</fullName>
    </submittedName>
</protein>